<feature type="domain" description="Fibronectin type-III" evidence="6">
    <location>
        <begin position="270"/>
        <end position="366"/>
    </location>
</feature>
<dbReference type="PROSITE" id="PS50853">
    <property type="entry name" value="FN3"/>
    <property type="match status" value="1"/>
</dbReference>
<keyword evidence="4" id="KW-0472">Membrane</keyword>
<proteinExistence type="inferred from homology"/>
<dbReference type="PANTHER" id="PTHR48483">
    <property type="entry name" value="INTERLEUKIN-27 SUBUNIT BETA"/>
    <property type="match status" value="1"/>
</dbReference>
<accession>A0ABM3YWC0</accession>
<organism evidence="7 8">
    <name type="scientific">Pantherophis guttatus</name>
    <name type="common">Corn snake</name>
    <name type="synonym">Elaphe guttata</name>
    <dbReference type="NCBI Taxonomy" id="94885"/>
    <lineage>
        <taxon>Eukaryota</taxon>
        <taxon>Metazoa</taxon>
        <taxon>Chordata</taxon>
        <taxon>Craniata</taxon>
        <taxon>Vertebrata</taxon>
        <taxon>Euteleostomi</taxon>
        <taxon>Lepidosauria</taxon>
        <taxon>Squamata</taxon>
        <taxon>Bifurcata</taxon>
        <taxon>Unidentata</taxon>
        <taxon>Episquamata</taxon>
        <taxon>Toxicofera</taxon>
        <taxon>Serpentes</taxon>
        <taxon>Colubroidea</taxon>
        <taxon>Colubridae</taxon>
        <taxon>Colubrinae</taxon>
        <taxon>Pantherophis</taxon>
    </lineage>
</organism>
<name>A0ABM3YWC0_PANGU</name>
<dbReference type="InterPro" id="IPR003961">
    <property type="entry name" value="FN3_dom"/>
</dbReference>
<protein>
    <submittedName>
        <fullName evidence="8">Interleukin-11 receptor subunit alpha isoform X1</fullName>
    </submittedName>
</protein>
<evidence type="ECO:0000256" key="3">
    <source>
        <dbReference type="SAM" id="MobiDB-lite"/>
    </source>
</evidence>
<dbReference type="Gene3D" id="2.60.40.10">
    <property type="entry name" value="Immunoglobulins"/>
    <property type="match status" value="3"/>
</dbReference>
<dbReference type="InterPro" id="IPR036116">
    <property type="entry name" value="FN3_sf"/>
</dbReference>
<dbReference type="PANTHER" id="PTHR48483:SF2">
    <property type="entry name" value="INTERLEUKIN-27 SUBUNIT BETA"/>
    <property type="match status" value="1"/>
</dbReference>
<sequence length="477" mass="52067">MKHPQLLEATSVPQKLWSCDCRNSHPGGWFFAEVHRSSHPDENVARRDLVMMLSLTGWVSRGLVLFAMVLTTASITTSGEWGEDGVTYAELGSDVVLTCPGANASSLSRWQRNGGSGLPTDSKVQQGQLLLSHVDLSSEGTYSCQDGGGLLLGSVALRVGRLPGPPSVSCRASNYENFSCFWTPSIETHLPTRYITSYLTKQLPGSDKSSRSPVIRVGPCVQDPGLPLSCTVGKSQFWSSYRVNVTEVNPLGSSFALLDIIAHSITKPDPPERVRVEPVPLAPRRLRVSWEYPSSWPKEPSFQLHFRLRYRPLLHNSWSMVETSNVSEVITDAVMGLEHTVQVSAKDFLDAGSWSEWSPEARGWPAAGQVAEPSEAAPDTVELDPPAEEPSPAPDNKPVAGHGDSMEMVAMLVSLGVFAFFALVALLLFAFLVWIRAKKQSKEADKHQELLSAATHLKALPMLAQLSTTSGGKQFHR</sequence>
<dbReference type="PROSITE" id="PS50835">
    <property type="entry name" value="IG_LIKE"/>
    <property type="match status" value="1"/>
</dbReference>
<keyword evidence="2" id="KW-0393">Immunoglobulin domain</keyword>
<dbReference type="SUPFAM" id="SSF49265">
    <property type="entry name" value="Fibronectin type III"/>
    <property type="match status" value="2"/>
</dbReference>
<evidence type="ECO:0000256" key="1">
    <source>
        <dbReference type="ARBA" id="ARBA00010890"/>
    </source>
</evidence>
<reference evidence="8" key="1">
    <citation type="submission" date="2025-08" db="UniProtKB">
        <authorList>
            <consortium name="RefSeq"/>
        </authorList>
    </citation>
    <scope>IDENTIFICATION</scope>
    <source>
        <tissue evidence="8">Blood</tissue>
    </source>
</reference>
<evidence type="ECO:0000259" key="6">
    <source>
        <dbReference type="PROSITE" id="PS50853"/>
    </source>
</evidence>
<keyword evidence="8" id="KW-0675">Receptor</keyword>
<evidence type="ECO:0000256" key="4">
    <source>
        <dbReference type="SAM" id="Phobius"/>
    </source>
</evidence>
<keyword evidence="7" id="KW-1185">Reference proteome</keyword>
<comment type="similarity">
    <text evidence="1">Belongs to the type I cytokine receptor family. Type 3 subfamily.</text>
</comment>
<feature type="region of interest" description="Disordered" evidence="3">
    <location>
        <begin position="359"/>
        <end position="400"/>
    </location>
</feature>
<dbReference type="InterPro" id="IPR007110">
    <property type="entry name" value="Ig-like_dom"/>
</dbReference>
<dbReference type="RefSeq" id="XP_060540417.1">
    <property type="nucleotide sequence ID" value="XM_060684434.1"/>
</dbReference>
<dbReference type="GeneID" id="117679748"/>
<dbReference type="CDD" id="cd00063">
    <property type="entry name" value="FN3"/>
    <property type="match status" value="1"/>
</dbReference>
<dbReference type="InterPro" id="IPR013783">
    <property type="entry name" value="Ig-like_fold"/>
</dbReference>
<dbReference type="InterPro" id="IPR036179">
    <property type="entry name" value="Ig-like_dom_sf"/>
</dbReference>
<evidence type="ECO:0000313" key="8">
    <source>
        <dbReference type="RefSeq" id="XP_060540417.1"/>
    </source>
</evidence>
<evidence type="ECO:0000313" key="7">
    <source>
        <dbReference type="Proteomes" id="UP001652622"/>
    </source>
</evidence>
<dbReference type="InterPro" id="IPR053073">
    <property type="entry name" value="IL11/IL27_subunit_beta"/>
</dbReference>
<evidence type="ECO:0000259" key="5">
    <source>
        <dbReference type="PROSITE" id="PS50835"/>
    </source>
</evidence>
<evidence type="ECO:0000256" key="2">
    <source>
        <dbReference type="ARBA" id="ARBA00023319"/>
    </source>
</evidence>
<keyword evidence="4" id="KW-0812">Transmembrane</keyword>
<feature type="transmembrane region" description="Helical" evidence="4">
    <location>
        <begin position="408"/>
        <end position="435"/>
    </location>
</feature>
<dbReference type="SUPFAM" id="SSF48726">
    <property type="entry name" value="Immunoglobulin"/>
    <property type="match status" value="1"/>
</dbReference>
<gene>
    <name evidence="8" type="primary">IL11RA</name>
</gene>
<dbReference type="Proteomes" id="UP001652622">
    <property type="component" value="Unplaced"/>
</dbReference>
<keyword evidence="4" id="KW-1133">Transmembrane helix</keyword>
<dbReference type="SMART" id="SM00060">
    <property type="entry name" value="FN3"/>
    <property type="match status" value="2"/>
</dbReference>
<feature type="domain" description="Ig-like" evidence="5">
    <location>
        <begin position="92"/>
        <end position="145"/>
    </location>
</feature>